<feature type="binding site" evidence="6">
    <location>
        <begin position="5"/>
        <end position="10"/>
    </location>
    <ligand>
        <name>ATP</name>
        <dbReference type="ChEBI" id="CHEBI:30616"/>
    </ligand>
</feature>
<evidence type="ECO:0000259" key="7">
    <source>
        <dbReference type="Pfam" id="PF01171"/>
    </source>
</evidence>
<keyword evidence="2 6" id="KW-0819">tRNA processing</keyword>
<dbReference type="NCBIfam" id="TIGR02432">
    <property type="entry name" value="lysidine_TilS_N"/>
    <property type="match status" value="1"/>
</dbReference>
<comment type="subcellular location">
    <subcellularLocation>
        <location evidence="6">Cytoplasm</location>
    </subcellularLocation>
</comment>
<dbReference type="EC" id="6.3.4.19" evidence="6"/>
<comment type="catalytic activity">
    <reaction evidence="5 6">
        <text>cytidine(34) in tRNA(Ile2) + L-lysine + ATP = lysidine(34) in tRNA(Ile2) + AMP + diphosphate + H(+)</text>
        <dbReference type="Rhea" id="RHEA:43744"/>
        <dbReference type="Rhea" id="RHEA-COMP:10625"/>
        <dbReference type="Rhea" id="RHEA-COMP:10670"/>
        <dbReference type="ChEBI" id="CHEBI:15378"/>
        <dbReference type="ChEBI" id="CHEBI:30616"/>
        <dbReference type="ChEBI" id="CHEBI:32551"/>
        <dbReference type="ChEBI" id="CHEBI:33019"/>
        <dbReference type="ChEBI" id="CHEBI:82748"/>
        <dbReference type="ChEBI" id="CHEBI:83665"/>
        <dbReference type="ChEBI" id="CHEBI:456215"/>
        <dbReference type="EC" id="6.3.4.19"/>
    </reaction>
</comment>
<dbReference type="Gene3D" id="3.40.50.620">
    <property type="entry name" value="HUPs"/>
    <property type="match status" value="1"/>
</dbReference>
<reference evidence="8 9" key="1">
    <citation type="journal article" date="2013" name="Int. J. Syst. Evol. Microbiol.">
        <title>Marinicauda pacifica gen. nov., sp. nov., a prosthecate alphaproteobacterium of the family Hyphomonadaceae isolated from deep seawater.</title>
        <authorList>
            <person name="Zhang X.Y."/>
            <person name="Li G.W."/>
            <person name="Wang C.S."/>
            <person name="Zhang Y.J."/>
            <person name="Xu X.W."/>
            <person name="Li H."/>
            <person name="Liu A."/>
            <person name="Liu C."/>
            <person name="Xie B.B."/>
            <person name="Qin Q.L."/>
            <person name="Xu Z."/>
            <person name="Chen X.L."/>
            <person name="Zhou B.C."/>
            <person name="Zhang Y.Z."/>
        </authorList>
    </citation>
    <scope>NUCLEOTIDE SEQUENCE [LARGE SCALE GENOMIC DNA]</scope>
    <source>
        <strain evidence="8 9">P-1 km-3</strain>
    </source>
</reference>
<organism evidence="8 9">
    <name type="scientific">Marinicauda pacifica</name>
    <dbReference type="NCBI Taxonomy" id="1133559"/>
    <lineage>
        <taxon>Bacteria</taxon>
        <taxon>Pseudomonadati</taxon>
        <taxon>Pseudomonadota</taxon>
        <taxon>Alphaproteobacteria</taxon>
        <taxon>Maricaulales</taxon>
        <taxon>Maricaulaceae</taxon>
        <taxon>Marinicauda</taxon>
    </lineage>
</organism>
<comment type="domain">
    <text evidence="6">The N-terminal region contains the highly conserved SGGXDS motif, predicted to be a P-loop motif involved in ATP binding.</text>
</comment>
<keyword evidence="4 6" id="KW-0067">ATP-binding</keyword>
<evidence type="ECO:0000256" key="1">
    <source>
        <dbReference type="ARBA" id="ARBA00022598"/>
    </source>
</evidence>
<comment type="function">
    <text evidence="6">Ligates lysine onto the cytidine present at position 34 of the AUA codon-specific tRNA(Ile) that contains the anticodon CAU, in an ATP-dependent manner. Cytidine is converted to lysidine, thus changing the amino acid specificity of the tRNA from methionine to isoleucine.</text>
</comment>
<dbReference type="SUPFAM" id="SSF52402">
    <property type="entry name" value="Adenine nucleotide alpha hydrolases-like"/>
    <property type="match status" value="1"/>
</dbReference>
<dbReference type="OrthoDB" id="9807403at2"/>
<evidence type="ECO:0000313" key="8">
    <source>
        <dbReference type="EMBL" id="TGY92170.1"/>
    </source>
</evidence>
<dbReference type="InterPro" id="IPR014729">
    <property type="entry name" value="Rossmann-like_a/b/a_fold"/>
</dbReference>
<proteinExistence type="inferred from homology"/>
<protein>
    <recommendedName>
        <fullName evidence="6">tRNA(Ile)-lysidine synthase</fullName>
        <ecNumber evidence="6">6.3.4.19</ecNumber>
    </recommendedName>
    <alternativeName>
        <fullName evidence="6">tRNA(Ile)-2-lysyl-cytidine synthase</fullName>
    </alternativeName>
    <alternativeName>
        <fullName evidence="6">tRNA(Ile)-lysidine synthetase</fullName>
    </alternativeName>
</protein>
<dbReference type="GO" id="GO:0032267">
    <property type="term" value="F:tRNA(Ile)-lysidine synthase activity"/>
    <property type="evidence" value="ECO:0007669"/>
    <property type="project" value="UniProtKB-EC"/>
</dbReference>
<gene>
    <name evidence="6 8" type="primary">tilS</name>
    <name evidence="8" type="ORF">E5162_10940</name>
</gene>
<evidence type="ECO:0000256" key="2">
    <source>
        <dbReference type="ARBA" id="ARBA00022694"/>
    </source>
</evidence>
<keyword evidence="1 6" id="KW-0436">Ligase</keyword>
<feature type="domain" description="tRNA(Ile)-lysidine/2-thiocytidine synthase N-terminal" evidence="7">
    <location>
        <begin position="2"/>
        <end position="181"/>
    </location>
</feature>
<dbReference type="AlphaFoldDB" id="A0A4S2H8L6"/>
<dbReference type="PANTHER" id="PTHR43033:SF1">
    <property type="entry name" value="TRNA(ILE)-LYSIDINE SYNTHASE-RELATED"/>
    <property type="match status" value="1"/>
</dbReference>
<evidence type="ECO:0000313" key="9">
    <source>
        <dbReference type="Proteomes" id="UP000305451"/>
    </source>
</evidence>
<evidence type="ECO:0000256" key="6">
    <source>
        <dbReference type="HAMAP-Rule" id="MF_01161"/>
    </source>
</evidence>
<dbReference type="GO" id="GO:0005524">
    <property type="term" value="F:ATP binding"/>
    <property type="evidence" value="ECO:0007669"/>
    <property type="project" value="UniProtKB-UniRule"/>
</dbReference>
<keyword evidence="9" id="KW-1185">Reference proteome</keyword>
<accession>A0A4S2H8L6</accession>
<dbReference type="InterPro" id="IPR012795">
    <property type="entry name" value="tRNA_Ile_lys_synt_N"/>
</dbReference>
<keyword evidence="6" id="KW-0963">Cytoplasm</keyword>
<dbReference type="InterPro" id="IPR011063">
    <property type="entry name" value="TilS/TtcA_N"/>
</dbReference>
<comment type="caution">
    <text evidence="8">The sequence shown here is derived from an EMBL/GenBank/DDBJ whole genome shotgun (WGS) entry which is preliminary data.</text>
</comment>
<keyword evidence="3 6" id="KW-0547">Nucleotide-binding</keyword>
<dbReference type="EMBL" id="SRXV01000003">
    <property type="protein sequence ID" value="TGY92170.1"/>
    <property type="molecule type" value="Genomic_DNA"/>
</dbReference>
<dbReference type="Pfam" id="PF01171">
    <property type="entry name" value="ATP_bind_3"/>
    <property type="match status" value="1"/>
</dbReference>
<dbReference type="Proteomes" id="UP000305451">
    <property type="component" value="Unassembled WGS sequence"/>
</dbReference>
<evidence type="ECO:0000256" key="3">
    <source>
        <dbReference type="ARBA" id="ARBA00022741"/>
    </source>
</evidence>
<evidence type="ECO:0000256" key="5">
    <source>
        <dbReference type="ARBA" id="ARBA00048539"/>
    </source>
</evidence>
<comment type="similarity">
    <text evidence="6">Belongs to the tRNA(Ile)-lysidine synthase family.</text>
</comment>
<name>A0A4S2H8L6_9PROT</name>
<dbReference type="HAMAP" id="MF_01161">
    <property type="entry name" value="tRNA_Ile_lys_synt"/>
    <property type="match status" value="1"/>
</dbReference>
<dbReference type="CDD" id="cd01992">
    <property type="entry name" value="TilS_N"/>
    <property type="match status" value="1"/>
</dbReference>
<sequence length="405" mass="44030">MMGLSGGGDSMALACLLGRLAEQDGRPFHAVIFDHALRPESAAEAGQASRRAAALGAEVRILRWGEPRKSQQAARLARHRALAETARELGSDRIFLGHTRDDYLETLAMRLARRSRGRSLTSMSMDDASPVWPEGRGQRILRPLIDTPRRVLRHYLQERDVAWVDDPTNLDRRYERVRLRQSGQIEDPVLLGEAEAMARTTGRFETMLSRNAARHLHHSARMTAWGGVVFDRYLFLSAHSLVRRRGMELAMLAVSGERDLPGPARVRMLLAALRAGASTTAAGAMMETSGTLGRDPGAASGRADGVQAARPLVLGAGETGVFDGRFLVTARSPLRVRAAGRDGPILSDVPPAFRSGTPLVELADGNRLAASACEAAGFGTLRFLGGERVEHLAFPFTALSWFDGQ</sequence>
<dbReference type="GO" id="GO:0006400">
    <property type="term" value="P:tRNA modification"/>
    <property type="evidence" value="ECO:0007669"/>
    <property type="project" value="UniProtKB-UniRule"/>
</dbReference>
<evidence type="ECO:0000256" key="4">
    <source>
        <dbReference type="ARBA" id="ARBA00022840"/>
    </source>
</evidence>
<dbReference type="GO" id="GO:0005737">
    <property type="term" value="C:cytoplasm"/>
    <property type="evidence" value="ECO:0007669"/>
    <property type="project" value="UniProtKB-SubCell"/>
</dbReference>
<dbReference type="PANTHER" id="PTHR43033">
    <property type="entry name" value="TRNA(ILE)-LYSIDINE SYNTHASE-RELATED"/>
    <property type="match status" value="1"/>
</dbReference>
<dbReference type="InterPro" id="IPR012094">
    <property type="entry name" value="tRNA_Ile_lys_synt"/>
</dbReference>